<accession>A0A9D1WW99</accession>
<dbReference type="EMBL" id="DXEM01000027">
    <property type="protein sequence ID" value="HIX68011.1"/>
    <property type="molecule type" value="Genomic_DNA"/>
</dbReference>
<protein>
    <submittedName>
        <fullName evidence="1">Nitrous oxide-stimulated promoter family protein</fullName>
    </submittedName>
</protein>
<reference evidence="1" key="1">
    <citation type="journal article" date="2021" name="PeerJ">
        <title>Extensive microbial diversity within the chicken gut microbiome revealed by metagenomics and culture.</title>
        <authorList>
            <person name="Gilroy R."/>
            <person name="Ravi A."/>
            <person name="Getino M."/>
            <person name="Pursley I."/>
            <person name="Horton D.L."/>
            <person name="Alikhan N.F."/>
            <person name="Baker D."/>
            <person name="Gharbi K."/>
            <person name="Hall N."/>
            <person name="Watson M."/>
            <person name="Adriaenssens E.M."/>
            <person name="Foster-Nyarko E."/>
            <person name="Jarju S."/>
            <person name="Secka A."/>
            <person name="Antonio M."/>
            <person name="Oren A."/>
            <person name="Chaudhuri R.R."/>
            <person name="La Ragione R."/>
            <person name="Hildebrand F."/>
            <person name="Pallen M.J."/>
        </authorList>
    </citation>
    <scope>NUCLEOTIDE SEQUENCE</scope>
    <source>
        <strain evidence="1">CHK191-13928</strain>
    </source>
</reference>
<dbReference type="Proteomes" id="UP000886721">
    <property type="component" value="Unassembled WGS sequence"/>
</dbReference>
<proteinExistence type="predicted"/>
<organism evidence="1 2">
    <name type="scientific">Candidatus Anaerostipes excrementavium</name>
    <dbReference type="NCBI Taxonomy" id="2838463"/>
    <lineage>
        <taxon>Bacteria</taxon>
        <taxon>Bacillati</taxon>
        <taxon>Bacillota</taxon>
        <taxon>Clostridia</taxon>
        <taxon>Lachnospirales</taxon>
        <taxon>Lachnospiraceae</taxon>
        <taxon>Anaerostipes</taxon>
    </lineage>
</organism>
<comment type="caution">
    <text evidence="1">The sequence shown here is derived from an EMBL/GenBank/DDBJ whole genome shotgun (WGS) entry which is preliminary data.</text>
</comment>
<dbReference type="AlphaFoldDB" id="A0A9D1WW99"/>
<sequence length="36" mass="4404">MRFSGSRMIFYHPFLAVWHVICSIREKNRSERGNYD</sequence>
<name>A0A9D1WW99_9FIRM</name>
<dbReference type="Pfam" id="PF11756">
    <property type="entry name" value="YgbA_NO"/>
    <property type="match status" value="1"/>
</dbReference>
<evidence type="ECO:0000313" key="1">
    <source>
        <dbReference type="EMBL" id="HIX68011.1"/>
    </source>
</evidence>
<reference evidence="1" key="2">
    <citation type="submission" date="2021-04" db="EMBL/GenBank/DDBJ databases">
        <authorList>
            <person name="Gilroy R."/>
        </authorList>
    </citation>
    <scope>NUCLEOTIDE SEQUENCE</scope>
    <source>
        <strain evidence="1">CHK191-13928</strain>
    </source>
</reference>
<evidence type="ECO:0000313" key="2">
    <source>
        <dbReference type="Proteomes" id="UP000886721"/>
    </source>
</evidence>
<dbReference type="InterPro" id="IPR020483">
    <property type="entry name" value="Uncharacterised_YgbA"/>
</dbReference>
<gene>
    <name evidence="1" type="ORF">H9735_07855</name>
</gene>